<reference evidence="2 3" key="1">
    <citation type="submission" date="2024-06" db="EMBL/GenBank/DDBJ databases">
        <title>The Natural Products Discovery Center: Release of the First 8490 Sequenced Strains for Exploring Actinobacteria Biosynthetic Diversity.</title>
        <authorList>
            <person name="Kalkreuter E."/>
            <person name="Kautsar S.A."/>
            <person name="Yang D."/>
            <person name="Bader C.D."/>
            <person name="Teijaro C.N."/>
            <person name="Fluegel L."/>
            <person name="Davis C.M."/>
            <person name="Simpson J.R."/>
            <person name="Lauterbach L."/>
            <person name="Steele A.D."/>
            <person name="Gui C."/>
            <person name="Meng S."/>
            <person name="Li G."/>
            <person name="Viehrig K."/>
            <person name="Ye F."/>
            <person name="Su P."/>
            <person name="Kiefer A.F."/>
            <person name="Nichols A."/>
            <person name="Cepeda A.J."/>
            <person name="Yan W."/>
            <person name="Fan B."/>
            <person name="Jiang Y."/>
            <person name="Adhikari A."/>
            <person name="Zheng C.-J."/>
            <person name="Schuster L."/>
            <person name="Cowan T.M."/>
            <person name="Smanski M.J."/>
            <person name="Chevrette M.G."/>
            <person name="De Carvalho L.P.S."/>
            <person name="Shen B."/>
        </authorList>
    </citation>
    <scope>NUCLEOTIDE SEQUENCE [LARGE SCALE GENOMIC DNA]</scope>
    <source>
        <strain evidence="2 3">NPDC006286</strain>
    </source>
</reference>
<evidence type="ECO:0000313" key="2">
    <source>
        <dbReference type="EMBL" id="MEU0157201.1"/>
    </source>
</evidence>
<protein>
    <submittedName>
        <fullName evidence="2">Helicase</fullName>
    </submittedName>
</protein>
<dbReference type="Pfam" id="PF22548">
    <property type="entry name" value="AEP-TOTE"/>
    <property type="match status" value="1"/>
</dbReference>
<comment type="caution">
    <text evidence="2">The sequence shown here is derived from an EMBL/GenBank/DDBJ whole genome shotgun (WGS) entry which is preliminary data.</text>
</comment>
<feature type="domain" description="TOTE conflict system primase" evidence="1">
    <location>
        <begin position="66"/>
        <end position="223"/>
    </location>
</feature>
<sequence length="224" mass="24196">MREDVGMGSVADFVDLRREVERLRAEYTRLGRLLDLPGQDTIAAPEQLSAPVEPPGLVTMASPTRDKLALFADRFRARARADVYAVRWENARTGAAGWMPAVAGGWRKGMDRRDATYLPRTAEVVAAHLVGDVFMGLYPLLPGNTCHFVVADFDGPTAMLDALAYVKAARASAVPAALEISQSGRGAHVWVFFTGVVPAATARAVGTVLLREAMVLRGSMDLRS</sequence>
<name>A0ABV2VWM3_9ACTN</name>
<evidence type="ECO:0000259" key="1">
    <source>
        <dbReference type="Pfam" id="PF22548"/>
    </source>
</evidence>
<dbReference type="InterPro" id="IPR054347">
    <property type="entry name" value="TOTE_primase"/>
</dbReference>
<keyword evidence="2" id="KW-0378">Hydrolase</keyword>
<keyword evidence="2" id="KW-0547">Nucleotide-binding</keyword>
<organism evidence="2 3">
    <name type="scientific">Micromonospora fulviviridis</name>
    <dbReference type="NCBI Taxonomy" id="47860"/>
    <lineage>
        <taxon>Bacteria</taxon>
        <taxon>Bacillati</taxon>
        <taxon>Actinomycetota</taxon>
        <taxon>Actinomycetes</taxon>
        <taxon>Micromonosporales</taxon>
        <taxon>Micromonosporaceae</taxon>
        <taxon>Micromonospora</taxon>
    </lineage>
</organism>
<proteinExistence type="predicted"/>
<dbReference type="EMBL" id="JBEXRX010000380">
    <property type="protein sequence ID" value="MEU0157201.1"/>
    <property type="molecule type" value="Genomic_DNA"/>
</dbReference>
<feature type="non-terminal residue" evidence="2">
    <location>
        <position position="224"/>
    </location>
</feature>
<accession>A0ABV2VWM3</accession>
<evidence type="ECO:0000313" key="3">
    <source>
        <dbReference type="Proteomes" id="UP001550348"/>
    </source>
</evidence>
<dbReference type="Proteomes" id="UP001550348">
    <property type="component" value="Unassembled WGS sequence"/>
</dbReference>
<keyword evidence="3" id="KW-1185">Reference proteome</keyword>
<dbReference type="GO" id="GO:0004386">
    <property type="term" value="F:helicase activity"/>
    <property type="evidence" value="ECO:0007669"/>
    <property type="project" value="UniProtKB-KW"/>
</dbReference>
<keyword evidence="2" id="KW-0347">Helicase</keyword>
<keyword evidence="2" id="KW-0067">ATP-binding</keyword>
<gene>
    <name evidence="2" type="ORF">ABZ071_36265</name>
</gene>